<evidence type="ECO:0000313" key="4">
    <source>
        <dbReference type="EMBL" id="GAA5095024.1"/>
    </source>
</evidence>
<keyword evidence="2" id="KW-0560">Oxidoreductase</keyword>
<organism evidence="4 5">
    <name type="scientific">Microbacterium yannicii</name>
    <dbReference type="NCBI Taxonomy" id="671622"/>
    <lineage>
        <taxon>Bacteria</taxon>
        <taxon>Bacillati</taxon>
        <taxon>Actinomycetota</taxon>
        <taxon>Actinomycetes</taxon>
        <taxon>Micrococcales</taxon>
        <taxon>Microbacteriaceae</taxon>
        <taxon>Microbacterium</taxon>
    </lineage>
</organism>
<comment type="similarity">
    <text evidence="1">Belongs to the NAD(P)H dehydrogenase (quinone) family.</text>
</comment>
<name>A0ABP9MDG2_9MICO</name>
<dbReference type="EMBL" id="BAABKZ010000002">
    <property type="protein sequence ID" value="GAA5095024.1"/>
    <property type="molecule type" value="Genomic_DNA"/>
</dbReference>
<protein>
    <submittedName>
        <fullName evidence="4">NAD(P)H-dependent oxidoreductase</fullName>
    </submittedName>
</protein>
<dbReference type="InterPro" id="IPR003680">
    <property type="entry name" value="Flavodoxin_fold"/>
</dbReference>
<comment type="caution">
    <text evidence="4">The sequence shown here is derived from an EMBL/GenBank/DDBJ whole genome shotgun (WGS) entry which is preliminary data.</text>
</comment>
<evidence type="ECO:0000259" key="3">
    <source>
        <dbReference type="Pfam" id="PF02525"/>
    </source>
</evidence>
<sequence length="215" mass="23854">MNTPRILVVIGTPLAGSLNHALAHSYADAARAAGAEVRLVDLARDAVPGHPAERNEVRLPRTDSDVPLAPEVAAYVDDVDWADHLVFFFPQWWGSYPAALKTWIDRVFLSGFAYRYRPAGRLWDKLLTGRSARIVMTMDSPPLWNAWAYRNAAIRSLRNATLEFCGIRVRGVTRLAEVRHRSDADRERWIGGMVSLGATDAGAVVARPRDELVPA</sequence>
<reference evidence="5" key="1">
    <citation type="journal article" date="2019" name="Int. J. Syst. Evol. Microbiol.">
        <title>The Global Catalogue of Microorganisms (GCM) 10K type strain sequencing project: providing services to taxonomists for standard genome sequencing and annotation.</title>
        <authorList>
            <consortium name="The Broad Institute Genomics Platform"/>
            <consortium name="The Broad Institute Genome Sequencing Center for Infectious Disease"/>
            <person name="Wu L."/>
            <person name="Ma J."/>
        </authorList>
    </citation>
    <scope>NUCLEOTIDE SEQUENCE [LARGE SCALE GENOMIC DNA]</scope>
    <source>
        <strain evidence="5">JCM 18959</strain>
    </source>
</reference>
<evidence type="ECO:0000313" key="5">
    <source>
        <dbReference type="Proteomes" id="UP001501407"/>
    </source>
</evidence>
<dbReference type="Proteomes" id="UP001501407">
    <property type="component" value="Unassembled WGS sequence"/>
</dbReference>
<accession>A0ABP9MDG2</accession>
<proteinExistence type="inferred from homology"/>
<evidence type="ECO:0000256" key="2">
    <source>
        <dbReference type="ARBA" id="ARBA00023002"/>
    </source>
</evidence>
<dbReference type="RefSeq" id="WP_194414247.1">
    <property type="nucleotide sequence ID" value="NZ_BAABKZ010000002.1"/>
</dbReference>
<dbReference type="PANTHER" id="PTHR10204:SF34">
    <property type="entry name" value="NAD(P)H DEHYDROGENASE [QUINONE] 1 ISOFORM 1"/>
    <property type="match status" value="1"/>
</dbReference>
<keyword evidence="5" id="KW-1185">Reference proteome</keyword>
<feature type="domain" description="Flavodoxin-like fold" evidence="3">
    <location>
        <begin position="5"/>
        <end position="184"/>
    </location>
</feature>
<dbReference type="SUPFAM" id="SSF52218">
    <property type="entry name" value="Flavoproteins"/>
    <property type="match status" value="1"/>
</dbReference>
<dbReference type="InterPro" id="IPR029039">
    <property type="entry name" value="Flavoprotein-like_sf"/>
</dbReference>
<dbReference type="Gene3D" id="3.40.50.360">
    <property type="match status" value="1"/>
</dbReference>
<dbReference type="InterPro" id="IPR051545">
    <property type="entry name" value="NAD(P)H_dehydrogenase_qn"/>
</dbReference>
<gene>
    <name evidence="4" type="ORF">GCM10025760_26750</name>
</gene>
<dbReference type="PANTHER" id="PTHR10204">
    <property type="entry name" value="NAD P H OXIDOREDUCTASE-RELATED"/>
    <property type="match status" value="1"/>
</dbReference>
<evidence type="ECO:0000256" key="1">
    <source>
        <dbReference type="ARBA" id="ARBA00006252"/>
    </source>
</evidence>
<dbReference type="Pfam" id="PF02525">
    <property type="entry name" value="Flavodoxin_2"/>
    <property type="match status" value="1"/>
</dbReference>